<evidence type="ECO:0000256" key="19">
    <source>
        <dbReference type="ARBA" id="ARBA00047899"/>
    </source>
</evidence>
<keyword evidence="11" id="KW-0677">Repeat</keyword>
<dbReference type="InterPro" id="IPR051809">
    <property type="entry name" value="Plant_receptor-like_S/T_kinase"/>
</dbReference>
<evidence type="ECO:0000256" key="22">
    <source>
        <dbReference type="SAM" id="Phobius"/>
    </source>
</evidence>
<dbReference type="Pfam" id="PF08263">
    <property type="entry name" value="LRRNT_2"/>
    <property type="match status" value="1"/>
</dbReference>
<dbReference type="FunFam" id="3.80.10.10:FF:000041">
    <property type="entry name" value="LRR receptor-like serine/threonine-protein kinase ERECTA"/>
    <property type="match status" value="1"/>
</dbReference>
<feature type="domain" description="Protein kinase" evidence="24">
    <location>
        <begin position="711"/>
        <end position="1022"/>
    </location>
</feature>
<keyword evidence="12 21" id="KW-0547">Nucleotide-binding</keyword>
<dbReference type="GO" id="GO:0005524">
    <property type="term" value="F:ATP binding"/>
    <property type="evidence" value="ECO:0007669"/>
    <property type="project" value="UniProtKB-UniRule"/>
</dbReference>
<dbReference type="Pfam" id="PF00560">
    <property type="entry name" value="LRR_1"/>
    <property type="match status" value="4"/>
</dbReference>
<evidence type="ECO:0000256" key="11">
    <source>
        <dbReference type="ARBA" id="ARBA00022737"/>
    </source>
</evidence>
<evidence type="ECO:0000259" key="24">
    <source>
        <dbReference type="PROSITE" id="PS50011"/>
    </source>
</evidence>
<dbReference type="Pfam" id="PF00069">
    <property type="entry name" value="Pkinase"/>
    <property type="match status" value="1"/>
</dbReference>
<feature type="binding site" evidence="21">
    <location>
        <position position="740"/>
    </location>
    <ligand>
        <name>ATP</name>
        <dbReference type="ChEBI" id="CHEBI:30616"/>
    </ligand>
</feature>
<name>A0A2C9V5K9_MANES</name>
<dbReference type="Gene3D" id="3.30.200.20">
    <property type="entry name" value="Phosphorylase Kinase, domain 1"/>
    <property type="match status" value="1"/>
</dbReference>
<comment type="subcellular location">
    <subcellularLocation>
        <location evidence="1">Cell membrane</location>
        <topology evidence="1">Single-pass membrane protein</topology>
    </subcellularLocation>
    <subcellularLocation>
        <location evidence="2">Membrane</location>
        <topology evidence="2">Single-pass type I membrane protein</topology>
    </subcellularLocation>
</comment>
<evidence type="ECO:0000256" key="10">
    <source>
        <dbReference type="ARBA" id="ARBA00022729"/>
    </source>
</evidence>
<accession>A0A2C9V5K9</accession>
<dbReference type="AlphaFoldDB" id="A0A2C9V5K9"/>
<dbReference type="FunFam" id="1.10.510.10:FF:000358">
    <property type="entry name" value="Putative leucine-rich repeat receptor-like serine/threonine-protein kinase"/>
    <property type="match status" value="1"/>
</dbReference>
<evidence type="ECO:0000256" key="17">
    <source>
        <dbReference type="ARBA" id="ARBA00023170"/>
    </source>
</evidence>
<gene>
    <name evidence="25" type="ORF">MANES_10G128200</name>
</gene>
<keyword evidence="17" id="KW-0675">Receptor</keyword>
<evidence type="ECO:0000256" key="3">
    <source>
        <dbReference type="ARBA" id="ARBA00012513"/>
    </source>
</evidence>
<evidence type="ECO:0000256" key="6">
    <source>
        <dbReference type="ARBA" id="ARBA00022553"/>
    </source>
</evidence>
<feature type="transmembrane region" description="Helical" evidence="22">
    <location>
        <begin position="654"/>
        <end position="679"/>
    </location>
</feature>
<keyword evidence="5" id="KW-0723">Serine/threonine-protein kinase</keyword>
<protein>
    <recommendedName>
        <fullName evidence="3">non-specific serine/threonine protein kinase</fullName>
        <ecNumber evidence="3">2.7.11.1</ecNumber>
    </recommendedName>
</protein>
<dbReference type="FunFam" id="3.80.10.10:FF:000101">
    <property type="entry name" value="LRR receptor-like serine/threonine-protein kinase ERECTA"/>
    <property type="match status" value="1"/>
</dbReference>
<keyword evidence="10 23" id="KW-0732">Signal</keyword>
<evidence type="ECO:0000256" key="15">
    <source>
        <dbReference type="ARBA" id="ARBA00022989"/>
    </source>
</evidence>
<evidence type="ECO:0000256" key="16">
    <source>
        <dbReference type="ARBA" id="ARBA00023136"/>
    </source>
</evidence>
<keyword evidence="7" id="KW-0433">Leucine-rich repeat</keyword>
<evidence type="ECO:0000256" key="4">
    <source>
        <dbReference type="ARBA" id="ARBA00022475"/>
    </source>
</evidence>
<keyword evidence="16 22" id="KW-0472">Membrane</keyword>
<keyword evidence="15 22" id="KW-1133">Transmembrane helix</keyword>
<comment type="catalytic activity">
    <reaction evidence="20">
        <text>L-seryl-[protein] + ATP = O-phospho-L-seryl-[protein] + ADP + H(+)</text>
        <dbReference type="Rhea" id="RHEA:17989"/>
        <dbReference type="Rhea" id="RHEA-COMP:9863"/>
        <dbReference type="Rhea" id="RHEA-COMP:11604"/>
        <dbReference type="ChEBI" id="CHEBI:15378"/>
        <dbReference type="ChEBI" id="CHEBI:29999"/>
        <dbReference type="ChEBI" id="CHEBI:30616"/>
        <dbReference type="ChEBI" id="CHEBI:83421"/>
        <dbReference type="ChEBI" id="CHEBI:456216"/>
        <dbReference type="EC" id="2.7.11.1"/>
    </reaction>
</comment>
<dbReference type="SUPFAM" id="SSF52047">
    <property type="entry name" value="RNI-like"/>
    <property type="match status" value="1"/>
</dbReference>
<keyword evidence="4" id="KW-1003">Cell membrane</keyword>
<evidence type="ECO:0000256" key="5">
    <source>
        <dbReference type="ARBA" id="ARBA00022527"/>
    </source>
</evidence>
<dbReference type="Gene3D" id="3.80.10.10">
    <property type="entry name" value="Ribonuclease Inhibitor"/>
    <property type="match status" value="4"/>
</dbReference>
<keyword evidence="18" id="KW-0325">Glycoprotein</keyword>
<evidence type="ECO:0000256" key="18">
    <source>
        <dbReference type="ARBA" id="ARBA00023180"/>
    </source>
</evidence>
<reference evidence="25" key="1">
    <citation type="submission" date="2016-02" db="EMBL/GenBank/DDBJ databases">
        <title>WGS assembly of Manihot esculenta.</title>
        <authorList>
            <person name="Bredeson J.V."/>
            <person name="Prochnik S.E."/>
            <person name="Lyons J.B."/>
            <person name="Schmutz J."/>
            <person name="Grimwood J."/>
            <person name="Vrebalov J."/>
            <person name="Bart R.S."/>
            <person name="Amuge T."/>
            <person name="Ferguson M.E."/>
            <person name="Green R."/>
            <person name="Putnam N."/>
            <person name="Stites J."/>
            <person name="Rounsley S."/>
            <person name="Rokhsar D.S."/>
        </authorList>
    </citation>
    <scope>NUCLEOTIDE SEQUENCE [LARGE SCALE GENOMIC DNA]</scope>
    <source>
        <tissue evidence="25">Leaf</tissue>
    </source>
</reference>
<keyword evidence="9 22" id="KW-0812">Transmembrane</keyword>
<evidence type="ECO:0000256" key="2">
    <source>
        <dbReference type="ARBA" id="ARBA00004479"/>
    </source>
</evidence>
<dbReference type="SUPFAM" id="SSF52058">
    <property type="entry name" value="L domain-like"/>
    <property type="match status" value="1"/>
</dbReference>
<dbReference type="PANTHER" id="PTHR27008:SF596">
    <property type="entry name" value="OS02G0215500 PROTEIN"/>
    <property type="match status" value="1"/>
</dbReference>
<dbReference type="InterPro" id="IPR013210">
    <property type="entry name" value="LRR_N_plant-typ"/>
</dbReference>
<evidence type="ECO:0000256" key="20">
    <source>
        <dbReference type="ARBA" id="ARBA00048679"/>
    </source>
</evidence>
<dbReference type="InterPro" id="IPR017441">
    <property type="entry name" value="Protein_kinase_ATP_BS"/>
</dbReference>
<dbReference type="InterPro" id="IPR032675">
    <property type="entry name" value="LRR_dom_sf"/>
</dbReference>
<dbReference type="PROSITE" id="PS50011">
    <property type="entry name" value="PROTEIN_KINASE_DOM"/>
    <property type="match status" value="1"/>
</dbReference>
<dbReference type="PROSITE" id="PS00107">
    <property type="entry name" value="PROTEIN_KINASE_ATP"/>
    <property type="match status" value="1"/>
</dbReference>
<comment type="catalytic activity">
    <reaction evidence="19">
        <text>L-threonyl-[protein] + ATP = O-phospho-L-threonyl-[protein] + ADP + H(+)</text>
        <dbReference type="Rhea" id="RHEA:46608"/>
        <dbReference type="Rhea" id="RHEA-COMP:11060"/>
        <dbReference type="Rhea" id="RHEA-COMP:11605"/>
        <dbReference type="ChEBI" id="CHEBI:15378"/>
        <dbReference type="ChEBI" id="CHEBI:30013"/>
        <dbReference type="ChEBI" id="CHEBI:30616"/>
        <dbReference type="ChEBI" id="CHEBI:61977"/>
        <dbReference type="ChEBI" id="CHEBI:456216"/>
        <dbReference type="EC" id="2.7.11.1"/>
    </reaction>
</comment>
<feature type="signal peptide" evidence="23">
    <location>
        <begin position="1"/>
        <end position="27"/>
    </location>
</feature>
<sequence length="1035" mass="114094">MKRFSILFPFSLKCIVLLLFMQTSLESTPSNIDAVTTGGGNKTDHLALLEFKAKIVHDPQNVMRSWNDSAHFCNWEGVVCGRKHRRVTILNLEDKGLVGSLSPYIGNMSFLRQIILRNNSLQGKIPAEVGRLFRLQAFDLYYNHVEGKIPWNLSLCSNLRLLILQNNKLEGQIPTELANLRKLWVLDLGVNYLTGGLPPSIANMSLLEMLAVPNNFLTGSIPDVLGQLSHLSSIGLPLNNFSGIIPPCMYNISSIKIFSVAINSLHGSVPSDTGILLPRLQLFELDNNYFSGSIPLSISNASELQVLTLSGNNFNGEVLVQFGLLKQLRILLLQGNNFNGGLQFIASMANCSNLIYLELSQNQFTGALPNSVANLSSNLRFLAIADNRISGSLPLGLFDLVNLPRIILQRNQITGAIPTEIGKLQKLQELFLDQNRLSGKIPSSIGNLSSLINLQLDINMLQGTIPSSLGNCRNLLRLGLSRNNLSGFIPKQLFPIASMLISISLFQNHLVGPLPLEICNLFNLNGLSISQNMLSGEIPSNLGQCSSLEFLFMDNNNFQGAIPMSLESLRGLRQFDISNNNMSGPIPKYLGKLALEYLNFSFNNLEGEVPTEGVFANMSSISLEGNKMVCGGIQELRLPRCSFEVSKKRKLRQVIQVAVITIPCILGVLILSASLCCWYKRQKRMQSPSSLELKSFPKLSYQKILKATDGFSTANLLGAGSFGSVYKGTLEEDGVIIAVKVLNPQRRGAAKSFKAECKVLQNIRHRNLVRTITSCSSIDFQGNDFKALVYEYMPNGNLDKWLHPSSEIYVEPTEQWSLSFLQRINIAIDVGSALDYLHHGCQKPVIHCDQKPSNILLDNEMVAHIGDFGLAKFLSQLSGPIHSSSVGVRGTIGYAAPEYGLGSDPSTSGDVYSYGILLLEMMTSKKPTDNIFVEGLNLDDFARMALADHAVEILDPILLQEDEEEEARLNRNEGPTQVRNGQKIECLIRMMKVGIGCSMESPQDRMAISDAVNELQSIRKYYMGARAGLSTQARS</sequence>
<dbReference type="PANTHER" id="PTHR27008">
    <property type="entry name" value="OS04G0122200 PROTEIN"/>
    <property type="match status" value="1"/>
</dbReference>
<keyword evidence="13" id="KW-0418">Kinase</keyword>
<dbReference type="SUPFAM" id="SSF56112">
    <property type="entry name" value="Protein kinase-like (PK-like)"/>
    <property type="match status" value="1"/>
</dbReference>
<evidence type="ECO:0000256" key="7">
    <source>
        <dbReference type="ARBA" id="ARBA00022614"/>
    </source>
</evidence>
<dbReference type="InterPro" id="IPR011009">
    <property type="entry name" value="Kinase-like_dom_sf"/>
</dbReference>
<keyword evidence="6" id="KW-0597">Phosphoprotein</keyword>
<evidence type="ECO:0000256" key="8">
    <source>
        <dbReference type="ARBA" id="ARBA00022679"/>
    </source>
</evidence>
<dbReference type="InterPro" id="IPR001611">
    <property type="entry name" value="Leu-rich_rpt"/>
</dbReference>
<dbReference type="GO" id="GO:0005886">
    <property type="term" value="C:plasma membrane"/>
    <property type="evidence" value="ECO:0007669"/>
    <property type="project" value="UniProtKB-SubCell"/>
</dbReference>
<evidence type="ECO:0000256" key="23">
    <source>
        <dbReference type="SAM" id="SignalP"/>
    </source>
</evidence>
<evidence type="ECO:0000256" key="13">
    <source>
        <dbReference type="ARBA" id="ARBA00022777"/>
    </source>
</evidence>
<keyword evidence="8" id="KW-0808">Transferase</keyword>
<evidence type="ECO:0000256" key="9">
    <source>
        <dbReference type="ARBA" id="ARBA00022692"/>
    </source>
</evidence>
<dbReference type="EMBL" id="CM004396">
    <property type="protein sequence ID" value="OAY39856.1"/>
    <property type="molecule type" value="Genomic_DNA"/>
</dbReference>
<dbReference type="FunFam" id="3.80.10.10:FF:000288">
    <property type="entry name" value="LRR receptor-like serine/threonine-protein kinase EFR"/>
    <property type="match status" value="1"/>
</dbReference>
<evidence type="ECO:0000256" key="1">
    <source>
        <dbReference type="ARBA" id="ARBA00004162"/>
    </source>
</evidence>
<keyword evidence="14 21" id="KW-0067">ATP-binding</keyword>
<dbReference type="GO" id="GO:0004674">
    <property type="term" value="F:protein serine/threonine kinase activity"/>
    <property type="evidence" value="ECO:0007669"/>
    <property type="project" value="UniProtKB-KW"/>
</dbReference>
<evidence type="ECO:0000256" key="12">
    <source>
        <dbReference type="ARBA" id="ARBA00022741"/>
    </source>
</evidence>
<evidence type="ECO:0000256" key="21">
    <source>
        <dbReference type="PROSITE-ProRule" id="PRU10141"/>
    </source>
</evidence>
<evidence type="ECO:0000256" key="14">
    <source>
        <dbReference type="ARBA" id="ARBA00022840"/>
    </source>
</evidence>
<dbReference type="EC" id="2.7.11.1" evidence="3"/>
<dbReference type="FunFam" id="3.30.200.20:FF:000432">
    <property type="entry name" value="LRR receptor-like serine/threonine-protein kinase EFR"/>
    <property type="match status" value="1"/>
</dbReference>
<organism evidence="25">
    <name type="scientific">Manihot esculenta</name>
    <name type="common">Cassava</name>
    <name type="synonym">Jatropha manihot</name>
    <dbReference type="NCBI Taxonomy" id="3983"/>
    <lineage>
        <taxon>Eukaryota</taxon>
        <taxon>Viridiplantae</taxon>
        <taxon>Streptophyta</taxon>
        <taxon>Embryophyta</taxon>
        <taxon>Tracheophyta</taxon>
        <taxon>Spermatophyta</taxon>
        <taxon>Magnoliopsida</taxon>
        <taxon>eudicotyledons</taxon>
        <taxon>Gunneridae</taxon>
        <taxon>Pentapetalae</taxon>
        <taxon>rosids</taxon>
        <taxon>fabids</taxon>
        <taxon>Malpighiales</taxon>
        <taxon>Euphorbiaceae</taxon>
        <taxon>Crotonoideae</taxon>
        <taxon>Manihoteae</taxon>
        <taxon>Manihot</taxon>
    </lineage>
</organism>
<dbReference type="InterPro" id="IPR000719">
    <property type="entry name" value="Prot_kinase_dom"/>
</dbReference>
<evidence type="ECO:0000313" key="25">
    <source>
        <dbReference type="EMBL" id="OAY39856.1"/>
    </source>
</evidence>
<dbReference type="Gene3D" id="1.10.510.10">
    <property type="entry name" value="Transferase(Phosphotransferase) domain 1"/>
    <property type="match status" value="1"/>
</dbReference>
<proteinExistence type="predicted"/>
<feature type="chain" id="PRO_5013265651" description="non-specific serine/threonine protein kinase" evidence="23">
    <location>
        <begin position="28"/>
        <end position="1035"/>
    </location>
</feature>